<dbReference type="EMBL" id="JXTC01001038">
    <property type="protein sequence ID" value="PON33223.1"/>
    <property type="molecule type" value="Genomic_DNA"/>
</dbReference>
<reference evidence="4" key="1">
    <citation type="submission" date="2016-06" db="EMBL/GenBank/DDBJ databases">
        <title>Parallel loss of symbiosis genes in relatives of nitrogen-fixing non-legume Parasponia.</title>
        <authorList>
            <person name="Van Velzen R."/>
            <person name="Holmer R."/>
            <person name="Bu F."/>
            <person name="Rutten L."/>
            <person name="Van Zeijl A."/>
            <person name="Liu W."/>
            <person name="Santuari L."/>
            <person name="Cao Q."/>
            <person name="Sharma T."/>
            <person name="Shen D."/>
            <person name="Roswanjaya Y."/>
            <person name="Wardhani T."/>
            <person name="Kalhor M.S."/>
            <person name="Jansen J."/>
            <person name="Van den Hoogen J."/>
            <person name="Gungor B."/>
            <person name="Hartog M."/>
            <person name="Hontelez J."/>
            <person name="Verver J."/>
            <person name="Yang W.-C."/>
            <person name="Schijlen E."/>
            <person name="Repin R."/>
            <person name="Schilthuizen M."/>
            <person name="Schranz E."/>
            <person name="Heidstra R."/>
            <person name="Miyata K."/>
            <person name="Fedorova E."/>
            <person name="Kohlen W."/>
            <person name="Bisseling T."/>
            <person name="Smit S."/>
            <person name="Geurts R."/>
        </authorList>
    </citation>
    <scope>NUCLEOTIDE SEQUENCE [LARGE SCALE GENOMIC DNA]</scope>
    <source>
        <strain evidence="4">cv. RG33-2</strain>
    </source>
</reference>
<accession>A0A2P5A9L7</accession>
<protein>
    <submittedName>
        <fullName evidence="3">F-box domain containing protein</fullName>
    </submittedName>
</protein>
<feature type="region of interest" description="Disordered" evidence="1">
    <location>
        <begin position="254"/>
        <end position="285"/>
    </location>
</feature>
<dbReference type="STRING" id="63057.A0A2P5A9L7"/>
<organism evidence="3 4">
    <name type="scientific">Trema orientale</name>
    <name type="common">Charcoal tree</name>
    <name type="synonym">Celtis orientalis</name>
    <dbReference type="NCBI Taxonomy" id="63057"/>
    <lineage>
        <taxon>Eukaryota</taxon>
        <taxon>Viridiplantae</taxon>
        <taxon>Streptophyta</taxon>
        <taxon>Embryophyta</taxon>
        <taxon>Tracheophyta</taxon>
        <taxon>Spermatophyta</taxon>
        <taxon>Magnoliopsida</taxon>
        <taxon>eudicotyledons</taxon>
        <taxon>Gunneridae</taxon>
        <taxon>Pentapetalae</taxon>
        <taxon>rosids</taxon>
        <taxon>fabids</taxon>
        <taxon>Rosales</taxon>
        <taxon>Cannabaceae</taxon>
        <taxon>Trema</taxon>
    </lineage>
</organism>
<dbReference type="Proteomes" id="UP000237000">
    <property type="component" value="Unassembled WGS sequence"/>
</dbReference>
<name>A0A2P5A9L7_TREOI</name>
<evidence type="ECO:0000259" key="2">
    <source>
        <dbReference type="Pfam" id="PF03478"/>
    </source>
</evidence>
<dbReference type="OrthoDB" id="1855887at2759"/>
<dbReference type="InterPro" id="IPR005174">
    <property type="entry name" value="KIB1-4_b-propeller"/>
</dbReference>
<gene>
    <name evidence="3" type="ORF">TorRG33x02_355280</name>
</gene>
<dbReference type="AlphaFoldDB" id="A0A2P5A9L7"/>
<dbReference type="Pfam" id="PF03478">
    <property type="entry name" value="Beta-prop_KIB1-4"/>
    <property type="match status" value="1"/>
</dbReference>
<dbReference type="InParanoid" id="A0A2P5A9L7"/>
<evidence type="ECO:0000313" key="3">
    <source>
        <dbReference type="EMBL" id="PON33223.1"/>
    </source>
</evidence>
<proteinExistence type="predicted"/>
<dbReference type="SUPFAM" id="SSF81383">
    <property type="entry name" value="F-box domain"/>
    <property type="match status" value="1"/>
</dbReference>
<comment type="caution">
    <text evidence="3">The sequence shown here is derived from an EMBL/GenBank/DDBJ whole genome shotgun (WGS) entry which is preliminary data.</text>
</comment>
<dbReference type="PANTHER" id="PTHR44259:SF114">
    <property type="entry name" value="OS06G0707300 PROTEIN"/>
    <property type="match status" value="1"/>
</dbReference>
<feature type="domain" description="KIB1-4 beta-propeller" evidence="2">
    <location>
        <begin position="94"/>
        <end position="392"/>
    </location>
</feature>
<evidence type="ECO:0000256" key="1">
    <source>
        <dbReference type="SAM" id="MobiDB-lite"/>
    </source>
</evidence>
<evidence type="ECO:0000313" key="4">
    <source>
        <dbReference type="Proteomes" id="UP000237000"/>
    </source>
</evidence>
<dbReference type="InterPro" id="IPR036047">
    <property type="entry name" value="F-box-like_dom_sf"/>
</dbReference>
<feature type="compositionally biased region" description="Acidic residues" evidence="1">
    <location>
        <begin position="256"/>
        <end position="285"/>
    </location>
</feature>
<dbReference type="PANTHER" id="PTHR44259">
    <property type="entry name" value="OS07G0183000 PROTEIN-RELATED"/>
    <property type="match status" value="1"/>
</dbReference>
<keyword evidence="4" id="KW-1185">Reference proteome</keyword>
<sequence>MDLALPPSTADIPVDSAPGPDWAGLPEHLLDMIFRKLELLKDCLLFSFICPSWHCVAKDNHTTIDSLSRHQVPVLLVHTKRQGNNEWNMYDVMDNKFSLSKLVLPSYDRPFSGSSEGWILTIDMKLGLTLYKPFVESIENTVIHLPPLFPPTSIWLLGKIARYREYYVMKMTTFTPNLLANPRDLILVVIFGECRKLAYIRPAKDSRWTCVLDGTVSFFDDVVYHENKFYAITTKSALVSFDVTDLKESKTKLVIDEEPSSDEEEDDEEQSSDNEEEDDKNEESDEVVEKLFCYKRYLVESFGDLLQVKRYIKFSDDRETKMFKVFKWNLDDSSWVEINSLGDSALFLGDNTSVSVLASTFAGCQKNSIYFTNDKDTSEYGDEGPMDLGVYNLETGICSRGFTFDAAMIDRVPGPQPIWVLPTSVVYGFTY</sequence>
<dbReference type="InterPro" id="IPR050942">
    <property type="entry name" value="F-box_BR-signaling"/>
</dbReference>